<reference evidence="10 11" key="1">
    <citation type="journal article" date="2020" name="ISME J.">
        <title>Uncovering the hidden diversity of litter-decomposition mechanisms in mushroom-forming fungi.</title>
        <authorList>
            <person name="Floudas D."/>
            <person name="Bentzer J."/>
            <person name="Ahren D."/>
            <person name="Johansson T."/>
            <person name="Persson P."/>
            <person name="Tunlid A."/>
        </authorList>
    </citation>
    <scope>NUCLEOTIDE SEQUENCE [LARGE SCALE GENOMIC DNA]</scope>
    <source>
        <strain evidence="10 11">CBS 406.79</strain>
    </source>
</reference>
<proteinExistence type="predicted"/>
<evidence type="ECO:0000256" key="1">
    <source>
        <dbReference type="ARBA" id="ARBA00022679"/>
    </source>
</evidence>
<keyword evidence="2" id="KW-0479">Metal-binding</keyword>
<dbReference type="InterPro" id="IPR001841">
    <property type="entry name" value="Znf_RING"/>
</dbReference>
<dbReference type="GO" id="GO:0006511">
    <property type="term" value="P:ubiquitin-dependent protein catabolic process"/>
    <property type="evidence" value="ECO:0007669"/>
    <property type="project" value="TreeGrafter"/>
</dbReference>
<feature type="compositionally biased region" description="Low complexity" evidence="7">
    <location>
        <begin position="276"/>
        <end position="288"/>
    </location>
</feature>
<dbReference type="PROSITE" id="PS50089">
    <property type="entry name" value="ZF_RING_2"/>
    <property type="match status" value="1"/>
</dbReference>
<dbReference type="Gene3D" id="3.30.40.10">
    <property type="entry name" value="Zinc/RING finger domain, C3HC4 (zinc finger)"/>
    <property type="match status" value="1"/>
</dbReference>
<keyword evidence="5" id="KW-0862">Zinc</keyword>
<evidence type="ECO:0000256" key="3">
    <source>
        <dbReference type="ARBA" id="ARBA00022771"/>
    </source>
</evidence>
<keyword evidence="1" id="KW-0808">Transferase</keyword>
<dbReference type="InterPro" id="IPR013083">
    <property type="entry name" value="Znf_RING/FYVE/PHD"/>
</dbReference>
<evidence type="ECO:0000256" key="5">
    <source>
        <dbReference type="ARBA" id="ARBA00022833"/>
    </source>
</evidence>
<comment type="caution">
    <text evidence="10">The sequence shown here is derived from an EMBL/GenBank/DDBJ whole genome shotgun (WGS) entry which is preliminary data.</text>
</comment>
<dbReference type="InterPro" id="IPR000253">
    <property type="entry name" value="FHA_dom"/>
</dbReference>
<dbReference type="Pfam" id="PF17123">
    <property type="entry name" value="zf-RING_11"/>
    <property type="match status" value="1"/>
</dbReference>
<dbReference type="PROSITE" id="PS50006">
    <property type="entry name" value="FHA_DOMAIN"/>
    <property type="match status" value="1"/>
</dbReference>
<dbReference type="GO" id="GO:0061630">
    <property type="term" value="F:ubiquitin protein ligase activity"/>
    <property type="evidence" value="ECO:0007669"/>
    <property type="project" value="TreeGrafter"/>
</dbReference>
<dbReference type="PANTHER" id="PTHR15067">
    <property type="entry name" value="E3 UBIQUITIN-PROTEIN LIGASE RNF8"/>
    <property type="match status" value="1"/>
</dbReference>
<protein>
    <submittedName>
        <fullName evidence="10">Uncharacterized protein</fullName>
    </submittedName>
</protein>
<dbReference type="InterPro" id="IPR008984">
    <property type="entry name" value="SMAD_FHA_dom_sf"/>
</dbReference>
<feature type="region of interest" description="Disordered" evidence="7">
    <location>
        <begin position="473"/>
        <end position="533"/>
    </location>
</feature>
<dbReference type="SMART" id="SM00240">
    <property type="entry name" value="FHA"/>
    <property type="match status" value="1"/>
</dbReference>
<dbReference type="SUPFAM" id="SSF57850">
    <property type="entry name" value="RING/U-box"/>
    <property type="match status" value="1"/>
</dbReference>
<evidence type="ECO:0000256" key="4">
    <source>
        <dbReference type="ARBA" id="ARBA00022786"/>
    </source>
</evidence>
<sequence length="632" mass="68951">MDPHSPLISSSPVSTSSSPPLRSTILGSFLGRANRTRNASAGVQQRDGRELSPPVEALGLPRAVAIPTPVTPASNHTPILTTAHPPTPIQAQSASPTSPSFRLRLVPHLESRRSLRFEVITRDMRVGDPVLRIGRFTDRSGQNATGAAASANNNPASFKVAFKSKVVSRTHAELWVELSSEGDSGSPPQPKFFVRDTSSSSGTFLNHVRLSAANTPSRPVQVRDGDILQLGVDYQGGSEDIYKCVKIRVEVGRDWMMNRNEYNAVAMKNLKSIAQSVDPTTSVGPSTSGKKKGKGSGLPDCCICLYSLTPFQPLFVSSCSHTFHYKCIRPLIEKHYPGFCCPLCRTYADLEEDVEIEREEDDEEVEDDEDHEVEVEIDEEELLAVNTRRGEIDGEGGGHRGSRGADIDVDVLMPDEEGVAMREGDFHEEPHAEEEEEEAAGGQRRRAGTADQRHVYLGIRGEAQYGGETEVESDFAGAGAGGSAAVRSVRRRGQGQGRGRGHARNTSLSAQIDPMPATHESMDEDGQDQEWENEDEVQRYRYGEEQVAVEDTNMDVIPSPVEGDHHEFDGGMEHHDRRRRRVSVMNVDNVYGGGEDDEIQFVGFGEGAATATAVRERGQSAVGGVGAREKRK</sequence>
<feature type="region of interest" description="Disordered" evidence="7">
    <location>
        <begin position="1"/>
        <end position="53"/>
    </location>
</feature>
<dbReference type="OrthoDB" id="687730at2759"/>
<name>A0A8H5MGT7_9AGAR</name>
<feature type="region of interest" description="Disordered" evidence="7">
    <location>
        <begin position="550"/>
        <end position="575"/>
    </location>
</feature>
<dbReference type="GO" id="GO:0008270">
    <property type="term" value="F:zinc ion binding"/>
    <property type="evidence" value="ECO:0007669"/>
    <property type="project" value="UniProtKB-KW"/>
</dbReference>
<dbReference type="EMBL" id="JAACJN010000001">
    <property type="protein sequence ID" value="KAF5393905.1"/>
    <property type="molecule type" value="Genomic_DNA"/>
</dbReference>
<dbReference type="GO" id="GO:0005829">
    <property type="term" value="C:cytosol"/>
    <property type="evidence" value="ECO:0007669"/>
    <property type="project" value="TreeGrafter"/>
</dbReference>
<evidence type="ECO:0000313" key="10">
    <source>
        <dbReference type="EMBL" id="KAF5393905.1"/>
    </source>
</evidence>
<evidence type="ECO:0000256" key="2">
    <source>
        <dbReference type="ARBA" id="ARBA00022723"/>
    </source>
</evidence>
<feature type="compositionally biased region" description="Basic and acidic residues" evidence="7">
    <location>
        <begin position="562"/>
        <end position="575"/>
    </location>
</feature>
<feature type="compositionally biased region" description="Acidic residues" evidence="7">
    <location>
        <begin position="522"/>
        <end position="533"/>
    </location>
</feature>
<gene>
    <name evidence="10" type="ORF">D9757_000358</name>
</gene>
<evidence type="ECO:0000256" key="6">
    <source>
        <dbReference type="PROSITE-ProRule" id="PRU00175"/>
    </source>
</evidence>
<dbReference type="GO" id="GO:0016567">
    <property type="term" value="P:protein ubiquitination"/>
    <property type="evidence" value="ECO:0007669"/>
    <property type="project" value="TreeGrafter"/>
</dbReference>
<dbReference type="Pfam" id="PF00498">
    <property type="entry name" value="FHA"/>
    <property type="match status" value="1"/>
</dbReference>
<evidence type="ECO:0000259" key="8">
    <source>
        <dbReference type="PROSITE" id="PS50006"/>
    </source>
</evidence>
<dbReference type="GO" id="GO:0032153">
    <property type="term" value="C:cell division site"/>
    <property type="evidence" value="ECO:0007669"/>
    <property type="project" value="TreeGrafter"/>
</dbReference>
<dbReference type="GO" id="GO:0000151">
    <property type="term" value="C:ubiquitin ligase complex"/>
    <property type="evidence" value="ECO:0007669"/>
    <property type="project" value="TreeGrafter"/>
</dbReference>
<dbReference type="Gene3D" id="2.60.200.20">
    <property type="match status" value="1"/>
</dbReference>
<evidence type="ECO:0000259" key="9">
    <source>
        <dbReference type="PROSITE" id="PS50089"/>
    </source>
</evidence>
<accession>A0A8H5MGT7</accession>
<dbReference type="SUPFAM" id="SSF49879">
    <property type="entry name" value="SMAD/FHA domain"/>
    <property type="match status" value="1"/>
</dbReference>
<keyword evidence="3 6" id="KW-0863">Zinc-finger</keyword>
<feature type="region of interest" description="Disordered" evidence="7">
    <location>
        <begin position="276"/>
        <end position="296"/>
    </location>
</feature>
<dbReference type="PANTHER" id="PTHR15067:SF7">
    <property type="entry name" value="E3 UBIQUITIN-PROTEIN LIGASE DMA1-RELATED"/>
    <property type="match status" value="1"/>
</dbReference>
<dbReference type="SMART" id="SM00184">
    <property type="entry name" value="RING"/>
    <property type="match status" value="1"/>
</dbReference>
<feature type="domain" description="FHA" evidence="8">
    <location>
        <begin position="131"/>
        <end position="210"/>
    </location>
</feature>
<evidence type="ECO:0000313" key="11">
    <source>
        <dbReference type="Proteomes" id="UP000518752"/>
    </source>
</evidence>
<evidence type="ECO:0000256" key="7">
    <source>
        <dbReference type="SAM" id="MobiDB-lite"/>
    </source>
</evidence>
<dbReference type="Proteomes" id="UP000518752">
    <property type="component" value="Unassembled WGS sequence"/>
</dbReference>
<feature type="region of interest" description="Disordered" evidence="7">
    <location>
        <begin position="428"/>
        <end position="453"/>
    </location>
</feature>
<dbReference type="AlphaFoldDB" id="A0A8H5MGT7"/>
<keyword evidence="11" id="KW-1185">Reference proteome</keyword>
<feature type="domain" description="RING-type" evidence="9">
    <location>
        <begin position="301"/>
        <end position="345"/>
    </location>
</feature>
<feature type="compositionally biased region" description="Low complexity" evidence="7">
    <location>
        <begin position="1"/>
        <end position="25"/>
    </location>
</feature>
<feature type="compositionally biased region" description="Basic residues" evidence="7">
    <location>
        <begin position="488"/>
        <end position="503"/>
    </location>
</feature>
<keyword evidence="4" id="KW-0833">Ubl conjugation pathway</keyword>
<organism evidence="10 11">
    <name type="scientific">Collybiopsis confluens</name>
    <dbReference type="NCBI Taxonomy" id="2823264"/>
    <lineage>
        <taxon>Eukaryota</taxon>
        <taxon>Fungi</taxon>
        <taxon>Dikarya</taxon>
        <taxon>Basidiomycota</taxon>
        <taxon>Agaricomycotina</taxon>
        <taxon>Agaricomycetes</taxon>
        <taxon>Agaricomycetidae</taxon>
        <taxon>Agaricales</taxon>
        <taxon>Marasmiineae</taxon>
        <taxon>Omphalotaceae</taxon>
        <taxon>Collybiopsis</taxon>
    </lineage>
</organism>